<dbReference type="PROSITE" id="PS50011">
    <property type="entry name" value="PROTEIN_KINASE_DOM"/>
    <property type="match status" value="1"/>
</dbReference>
<dbReference type="Proteomes" id="UP000283509">
    <property type="component" value="Unassembled WGS sequence"/>
</dbReference>
<keyword evidence="3" id="KW-0418">Kinase</keyword>
<dbReference type="PROSITE" id="PS00108">
    <property type="entry name" value="PROTEIN_KINASE_ST"/>
    <property type="match status" value="1"/>
</dbReference>
<dbReference type="InterPro" id="IPR008271">
    <property type="entry name" value="Ser/Thr_kinase_AS"/>
</dbReference>
<proteinExistence type="predicted"/>
<feature type="compositionally biased region" description="Basic residues" evidence="1">
    <location>
        <begin position="345"/>
        <end position="356"/>
    </location>
</feature>
<dbReference type="SUPFAM" id="SSF56112">
    <property type="entry name" value="Protein kinase-like (PK-like)"/>
    <property type="match status" value="1"/>
</dbReference>
<feature type="region of interest" description="Disordered" evidence="1">
    <location>
        <begin position="329"/>
        <end position="380"/>
    </location>
</feature>
<dbReference type="EMBL" id="QCYY01000520">
    <property type="protein sequence ID" value="ROT84619.1"/>
    <property type="molecule type" value="Genomic_DNA"/>
</dbReference>
<feature type="compositionally biased region" description="Basic residues" evidence="1">
    <location>
        <begin position="227"/>
        <end position="239"/>
    </location>
</feature>
<feature type="compositionally biased region" description="Basic and acidic residues" evidence="1">
    <location>
        <begin position="240"/>
        <end position="279"/>
    </location>
</feature>
<keyword evidence="3" id="KW-0723">Serine/threonine-protein kinase</keyword>
<dbReference type="Pfam" id="PF00069">
    <property type="entry name" value="Pkinase"/>
    <property type="match status" value="1"/>
</dbReference>
<evidence type="ECO:0000313" key="4">
    <source>
        <dbReference type="Proteomes" id="UP000283509"/>
    </source>
</evidence>
<keyword evidence="3" id="KW-0808">Transferase</keyword>
<dbReference type="OrthoDB" id="4062651at2759"/>
<gene>
    <name evidence="3" type="ORF">C7M84_022210</name>
</gene>
<reference evidence="3 4" key="1">
    <citation type="submission" date="2018-04" db="EMBL/GenBank/DDBJ databases">
        <authorList>
            <person name="Zhang X."/>
            <person name="Yuan J."/>
            <person name="Li F."/>
            <person name="Xiang J."/>
        </authorList>
    </citation>
    <scope>NUCLEOTIDE SEQUENCE [LARGE SCALE GENOMIC DNA]</scope>
    <source>
        <tissue evidence="3">Muscle</tissue>
    </source>
</reference>
<protein>
    <submittedName>
        <fullName evidence="3">Serine/threonine protein kinase</fullName>
    </submittedName>
</protein>
<dbReference type="InterPro" id="IPR000719">
    <property type="entry name" value="Prot_kinase_dom"/>
</dbReference>
<evidence type="ECO:0000259" key="2">
    <source>
        <dbReference type="PROSITE" id="PS50011"/>
    </source>
</evidence>
<sequence>MVVESSEVPVETVAEEVVAAEAGDSSELAGLYGIHPVGGRRSTATGVPLVRLASLVQPEMTKLGEGAYASVYDVSRPGLPPVCLKWFKDEDGQDHLKEAEMLHALRKVPGLPKLVGLSRSPAAVAMTCHGTLDLQAWASRRFDLDEYLKMLLALSTTLRGLHAEGFTHNDLKADNVMVGERNVPTLIDVGLVSPINSCPFWYNDMRNARDVESERESRSSHLAPRSTARKSRSQRRRLLVRQDRDPDEGVREGRPAQRPELPGDHVAARQRDRQPRAERGQSGQEAQVRRQEMQDLLQELEAYALLSGEGTLVLSFMFNTLVSSALTAEEAATAPPPPRPWPAKQQRKQQQHHHPPPARALNSRESSNRTPPPTHPRRPR</sequence>
<keyword evidence="4" id="KW-1185">Reference proteome</keyword>
<feature type="region of interest" description="Disordered" evidence="1">
    <location>
        <begin position="212"/>
        <end position="290"/>
    </location>
</feature>
<dbReference type="Gene3D" id="1.10.510.10">
    <property type="entry name" value="Transferase(Phosphotransferase) domain 1"/>
    <property type="match status" value="1"/>
</dbReference>
<name>A0A423U7G4_PENVA</name>
<comment type="caution">
    <text evidence="3">The sequence shown here is derived from an EMBL/GenBank/DDBJ whole genome shotgun (WGS) entry which is preliminary data.</text>
</comment>
<feature type="domain" description="Protein kinase" evidence="2">
    <location>
        <begin position="57"/>
        <end position="342"/>
    </location>
</feature>
<accession>A0A423U7G4</accession>
<dbReference type="InterPro" id="IPR011009">
    <property type="entry name" value="Kinase-like_dom_sf"/>
</dbReference>
<evidence type="ECO:0000313" key="3">
    <source>
        <dbReference type="EMBL" id="ROT84619.1"/>
    </source>
</evidence>
<organism evidence="3 4">
    <name type="scientific">Penaeus vannamei</name>
    <name type="common">Whiteleg shrimp</name>
    <name type="synonym">Litopenaeus vannamei</name>
    <dbReference type="NCBI Taxonomy" id="6689"/>
    <lineage>
        <taxon>Eukaryota</taxon>
        <taxon>Metazoa</taxon>
        <taxon>Ecdysozoa</taxon>
        <taxon>Arthropoda</taxon>
        <taxon>Crustacea</taxon>
        <taxon>Multicrustacea</taxon>
        <taxon>Malacostraca</taxon>
        <taxon>Eumalacostraca</taxon>
        <taxon>Eucarida</taxon>
        <taxon>Decapoda</taxon>
        <taxon>Dendrobranchiata</taxon>
        <taxon>Penaeoidea</taxon>
        <taxon>Penaeidae</taxon>
        <taxon>Penaeus</taxon>
    </lineage>
</organism>
<evidence type="ECO:0000256" key="1">
    <source>
        <dbReference type="SAM" id="MobiDB-lite"/>
    </source>
</evidence>
<dbReference type="STRING" id="6689.A0A423U7G4"/>
<dbReference type="GO" id="GO:0005524">
    <property type="term" value="F:ATP binding"/>
    <property type="evidence" value="ECO:0007669"/>
    <property type="project" value="InterPro"/>
</dbReference>
<reference evidence="3 4" key="2">
    <citation type="submission" date="2019-01" db="EMBL/GenBank/DDBJ databases">
        <title>The decoding of complex shrimp genome reveals the adaptation for benthos swimmer, frequently molting mechanism and breeding impact on genome.</title>
        <authorList>
            <person name="Sun Y."/>
            <person name="Gao Y."/>
            <person name="Yu Y."/>
        </authorList>
    </citation>
    <scope>NUCLEOTIDE SEQUENCE [LARGE SCALE GENOMIC DNA]</scope>
    <source>
        <tissue evidence="3">Muscle</tissue>
    </source>
</reference>
<dbReference type="GO" id="GO:0004674">
    <property type="term" value="F:protein serine/threonine kinase activity"/>
    <property type="evidence" value="ECO:0007669"/>
    <property type="project" value="UniProtKB-KW"/>
</dbReference>
<dbReference type="AlphaFoldDB" id="A0A423U7G4"/>